<dbReference type="Proteomes" id="UP000058446">
    <property type="component" value="Chromosome"/>
</dbReference>
<dbReference type="Gene3D" id="3.90.1150.200">
    <property type="match status" value="1"/>
</dbReference>
<evidence type="ECO:0000259" key="1">
    <source>
        <dbReference type="Pfam" id="PF08818"/>
    </source>
</evidence>
<feature type="domain" description="YdhG-like" evidence="1">
    <location>
        <begin position="27"/>
        <end position="126"/>
    </location>
</feature>
<reference evidence="2 3" key="1">
    <citation type="submission" date="2013-10" db="EMBL/GenBank/DDBJ databases">
        <title>Complete genome sequence of Corynebacterium lactis DSM 45799(T), isolated from raw cow milk.</title>
        <authorList>
            <person name="Ruckert C."/>
            <person name="Albersmeier A."/>
            <person name="Lipski A."/>
            <person name="Kalinowski J."/>
        </authorList>
    </citation>
    <scope>NUCLEOTIDE SEQUENCE [LARGE SCALE GENOMIC DNA]</scope>
    <source>
        <strain evidence="2 3">RW2-5</strain>
    </source>
</reference>
<dbReference type="AlphaFoldDB" id="A0A0K2GY63"/>
<organism evidence="2 3">
    <name type="scientific">Corynebacterium lactis RW2-5</name>
    <dbReference type="NCBI Taxonomy" id="1408189"/>
    <lineage>
        <taxon>Bacteria</taxon>
        <taxon>Bacillati</taxon>
        <taxon>Actinomycetota</taxon>
        <taxon>Actinomycetes</taxon>
        <taxon>Mycobacteriales</taxon>
        <taxon>Corynebacteriaceae</taxon>
        <taxon>Corynebacterium</taxon>
    </lineage>
</organism>
<proteinExistence type="predicted"/>
<sequence>MAVQHMSDETIAEFFAEYLSHVDDDTQRAVALEVLEWVHERYPALKVRIAWNQPMFTLGETFIIGFSYAKKHMSIAPERAGIEHFSEEFDHRGLSYGKMMVRFPWPADGSATSMPLDLLGEMIEFNMKEKEGMTKFWR</sequence>
<protein>
    <recommendedName>
        <fullName evidence="1">YdhG-like domain-containing protein</fullName>
    </recommendedName>
</protein>
<keyword evidence="3" id="KW-1185">Reference proteome</keyword>
<dbReference type="InterPro" id="IPR014922">
    <property type="entry name" value="YdhG-like"/>
</dbReference>
<dbReference type="PATRIC" id="fig|1408189.4.peg.25"/>
<evidence type="ECO:0000313" key="2">
    <source>
        <dbReference type="EMBL" id="ALA66401.1"/>
    </source>
</evidence>
<evidence type="ECO:0000313" key="3">
    <source>
        <dbReference type="Proteomes" id="UP000058446"/>
    </source>
</evidence>
<dbReference type="SUPFAM" id="SSF159888">
    <property type="entry name" value="YdhG-like"/>
    <property type="match status" value="1"/>
</dbReference>
<name>A0A0K2GY63_9CORY</name>
<dbReference type="OrthoDB" id="384795at2"/>
<gene>
    <name evidence="2" type="ORF">CLAC_00120</name>
</gene>
<dbReference type="EMBL" id="CP006841">
    <property type="protein sequence ID" value="ALA66401.1"/>
    <property type="molecule type" value="Genomic_DNA"/>
</dbReference>
<accession>A0A0K2GY63</accession>
<dbReference type="RefSeq" id="WP_053411188.1">
    <property type="nucleotide sequence ID" value="NZ_CP006841.1"/>
</dbReference>
<dbReference type="Pfam" id="PF08818">
    <property type="entry name" value="DUF1801"/>
    <property type="match status" value="1"/>
</dbReference>
<dbReference type="KEGG" id="clw:CLAC_00120"/>